<accession>A0ABS8DA53</accession>
<proteinExistence type="predicted"/>
<dbReference type="EMBL" id="JAJBZT010000012">
    <property type="protein sequence ID" value="MCB6185086.1"/>
    <property type="molecule type" value="Genomic_DNA"/>
</dbReference>
<dbReference type="RefSeq" id="WP_227181918.1">
    <property type="nucleotide sequence ID" value="NZ_JAJBZT010000012.1"/>
</dbReference>
<comment type="caution">
    <text evidence="1">The sequence shown here is derived from an EMBL/GenBank/DDBJ whole genome shotgun (WGS) entry which is preliminary data.</text>
</comment>
<gene>
    <name evidence="1" type="ORF">LIN78_16180</name>
</gene>
<evidence type="ECO:0000313" key="1">
    <source>
        <dbReference type="EMBL" id="MCB6185086.1"/>
    </source>
</evidence>
<dbReference type="Proteomes" id="UP001165395">
    <property type="component" value="Unassembled WGS sequence"/>
</dbReference>
<sequence>MAPHACYAINFGLEVSLLHAYLSSNVNQIAHETGYRYHYMMVLESNPIEGAHTTGDVLKLIEAL</sequence>
<name>A0ABS8DA53_9NEIS</name>
<evidence type="ECO:0000313" key="2">
    <source>
        <dbReference type="Proteomes" id="UP001165395"/>
    </source>
</evidence>
<protein>
    <submittedName>
        <fullName evidence="1">Uncharacterized protein</fullName>
    </submittedName>
</protein>
<keyword evidence="2" id="KW-1185">Reference proteome</keyword>
<reference evidence="1" key="1">
    <citation type="submission" date="2021-10" db="EMBL/GenBank/DDBJ databases">
        <title>The complete genome sequence of Leeia sp. TBRC 13508.</title>
        <authorList>
            <person name="Charoenyingcharoen P."/>
            <person name="Yukphan P."/>
        </authorList>
    </citation>
    <scope>NUCLEOTIDE SEQUENCE</scope>
    <source>
        <strain evidence="1">TBRC 13508</strain>
    </source>
</reference>
<organism evidence="1 2">
    <name type="scientific">Leeia speluncae</name>
    <dbReference type="NCBI Taxonomy" id="2884804"/>
    <lineage>
        <taxon>Bacteria</taxon>
        <taxon>Pseudomonadati</taxon>
        <taxon>Pseudomonadota</taxon>
        <taxon>Betaproteobacteria</taxon>
        <taxon>Neisseriales</taxon>
        <taxon>Leeiaceae</taxon>
        <taxon>Leeia</taxon>
    </lineage>
</organism>